<gene>
    <name evidence="6" type="ORF">SAMN05421850_101430</name>
</gene>
<evidence type="ECO:0000256" key="3">
    <source>
        <dbReference type="ARBA" id="ARBA00022576"/>
    </source>
</evidence>
<dbReference type="InterPro" id="IPR015424">
    <property type="entry name" value="PyrdxlP-dep_Trfase"/>
</dbReference>
<keyword evidence="6" id="KW-0808">Transferase</keyword>
<dbReference type="PANTHER" id="PTHR43094:SF1">
    <property type="entry name" value="AMINOTRANSFERASE CLASS-III"/>
    <property type="match status" value="1"/>
</dbReference>
<dbReference type="Gene3D" id="3.90.1150.10">
    <property type="entry name" value="Aspartate Aminotransferase, domain 1"/>
    <property type="match status" value="1"/>
</dbReference>
<dbReference type="STRING" id="490829.SAMN05421850_101430"/>
<keyword evidence="3 6" id="KW-0032">Aminotransferase</keyword>
<evidence type="ECO:0000313" key="6">
    <source>
        <dbReference type="EMBL" id="SDI03776.1"/>
    </source>
</evidence>
<dbReference type="InterPro" id="IPR015422">
    <property type="entry name" value="PyrdxlP-dep_Trfase_small"/>
</dbReference>
<dbReference type="InterPro" id="IPR049704">
    <property type="entry name" value="Aminotrans_3_PPA_site"/>
</dbReference>
<keyword evidence="7" id="KW-1185">Reference proteome</keyword>
<dbReference type="OrthoDB" id="9801834at2"/>
<dbReference type="PANTHER" id="PTHR43094">
    <property type="entry name" value="AMINOTRANSFERASE"/>
    <property type="match status" value="1"/>
</dbReference>
<evidence type="ECO:0000313" key="7">
    <source>
        <dbReference type="Proteomes" id="UP000199340"/>
    </source>
</evidence>
<sequence length="446" mass="47896">MASKLFYQSRLPRPALDRAEGIYMWDKSGKRYIDGSSGAMVSNIGHSNLAVLQAMRDQMDKSTFGYRLHFQTDASEILAEKTAALCPDGMNRVFFVSGGSEAVESTLKLARQYALAKGQAQRFKVISRMPSYHGSTLGALAVTGYSALSSPFDPMMQRMPKIPAPRAYLDGLDADDPATGHHYADMLEQKIVDEGPDTVLAFIVEPVGGASTGALVPPAGYMQRIREICDTYGVLLIHDEVMSGGGRTGKFWGADHWGTAPDLISISKGFGGGYVPLGAMIARDDIVETVLDAGGFAHGHTYAGNPLACAAGAAVIDEIHRAGLIDNAATVGKYLESRLNALMNRYPFIGDVRGKGLLLAFELMADRVTKEPLPPGLNAHSRLVDIAYDKGLIIYSRRTRGGLSGDHFLVCPPMITTQAQVDEIMEMLTAALDDFAAEAGLDRSAA</sequence>
<proteinExistence type="inferred from homology"/>
<dbReference type="Pfam" id="PF00202">
    <property type="entry name" value="Aminotran_3"/>
    <property type="match status" value="1"/>
</dbReference>
<dbReference type="FunFam" id="3.40.640.10:FF:000004">
    <property type="entry name" value="Acetylornithine aminotransferase"/>
    <property type="match status" value="1"/>
</dbReference>
<dbReference type="InterPro" id="IPR015421">
    <property type="entry name" value="PyrdxlP-dep_Trfase_major"/>
</dbReference>
<dbReference type="PROSITE" id="PS00600">
    <property type="entry name" value="AA_TRANSFER_CLASS_3"/>
    <property type="match status" value="1"/>
</dbReference>
<evidence type="ECO:0000256" key="1">
    <source>
        <dbReference type="ARBA" id="ARBA00001933"/>
    </source>
</evidence>
<organism evidence="6 7">
    <name type="scientific">Lutimaribacter saemankumensis</name>
    <dbReference type="NCBI Taxonomy" id="490829"/>
    <lineage>
        <taxon>Bacteria</taxon>
        <taxon>Pseudomonadati</taxon>
        <taxon>Pseudomonadota</taxon>
        <taxon>Alphaproteobacteria</taxon>
        <taxon>Rhodobacterales</taxon>
        <taxon>Roseobacteraceae</taxon>
        <taxon>Lutimaribacter</taxon>
    </lineage>
</organism>
<dbReference type="InterPro" id="IPR005814">
    <property type="entry name" value="Aminotrans_3"/>
</dbReference>
<keyword evidence="4 5" id="KW-0663">Pyridoxal phosphate</keyword>
<dbReference type="CDD" id="cd00610">
    <property type="entry name" value="OAT_like"/>
    <property type="match status" value="1"/>
</dbReference>
<evidence type="ECO:0000256" key="4">
    <source>
        <dbReference type="ARBA" id="ARBA00022898"/>
    </source>
</evidence>
<comment type="similarity">
    <text evidence="2 5">Belongs to the class-III pyridoxal-phosphate-dependent aminotransferase family.</text>
</comment>
<dbReference type="AlphaFoldDB" id="A0A1G8HAW3"/>
<comment type="cofactor">
    <cofactor evidence="1">
        <name>pyridoxal 5'-phosphate</name>
        <dbReference type="ChEBI" id="CHEBI:597326"/>
    </cofactor>
</comment>
<dbReference type="Proteomes" id="UP000199340">
    <property type="component" value="Unassembled WGS sequence"/>
</dbReference>
<protein>
    <submittedName>
        <fullName evidence="6">Adenosylmethionine-8-amino-7-oxononanoate aminotransferase</fullName>
    </submittedName>
</protein>
<dbReference type="SUPFAM" id="SSF53383">
    <property type="entry name" value="PLP-dependent transferases"/>
    <property type="match status" value="1"/>
</dbReference>
<evidence type="ECO:0000256" key="2">
    <source>
        <dbReference type="ARBA" id="ARBA00008954"/>
    </source>
</evidence>
<dbReference type="GO" id="GO:0008483">
    <property type="term" value="F:transaminase activity"/>
    <property type="evidence" value="ECO:0007669"/>
    <property type="project" value="UniProtKB-KW"/>
</dbReference>
<name>A0A1G8HAW3_9RHOB</name>
<accession>A0A1G8HAW3</accession>
<dbReference type="RefSeq" id="WP_090026021.1">
    <property type="nucleotide sequence ID" value="NZ_FNEB01000001.1"/>
</dbReference>
<dbReference type="Gene3D" id="3.40.640.10">
    <property type="entry name" value="Type I PLP-dependent aspartate aminotransferase-like (Major domain)"/>
    <property type="match status" value="1"/>
</dbReference>
<reference evidence="6 7" key="1">
    <citation type="submission" date="2016-10" db="EMBL/GenBank/DDBJ databases">
        <authorList>
            <person name="de Groot N.N."/>
        </authorList>
    </citation>
    <scope>NUCLEOTIDE SEQUENCE [LARGE SCALE GENOMIC DNA]</scope>
    <source>
        <strain evidence="6 7">DSM 28010</strain>
    </source>
</reference>
<dbReference type="GO" id="GO:0030170">
    <property type="term" value="F:pyridoxal phosphate binding"/>
    <property type="evidence" value="ECO:0007669"/>
    <property type="project" value="InterPro"/>
</dbReference>
<evidence type="ECO:0000256" key="5">
    <source>
        <dbReference type="RuleBase" id="RU003560"/>
    </source>
</evidence>
<dbReference type="EMBL" id="FNEB01000001">
    <property type="protein sequence ID" value="SDI03776.1"/>
    <property type="molecule type" value="Genomic_DNA"/>
</dbReference>